<dbReference type="Proteomes" id="UP000016931">
    <property type="component" value="Unassembled WGS sequence"/>
</dbReference>
<dbReference type="EMBL" id="KB456266">
    <property type="protein sequence ID" value="EMF11020.1"/>
    <property type="molecule type" value="Genomic_DNA"/>
</dbReference>
<reference evidence="2 3" key="1">
    <citation type="journal article" date="2012" name="PLoS Pathog.">
        <title>Diverse lifestyles and strategies of plant pathogenesis encoded in the genomes of eighteen Dothideomycetes fungi.</title>
        <authorList>
            <person name="Ohm R.A."/>
            <person name="Feau N."/>
            <person name="Henrissat B."/>
            <person name="Schoch C.L."/>
            <person name="Horwitz B.A."/>
            <person name="Barry K.W."/>
            <person name="Condon B.J."/>
            <person name="Copeland A.C."/>
            <person name="Dhillon B."/>
            <person name="Glaser F."/>
            <person name="Hesse C.N."/>
            <person name="Kosti I."/>
            <person name="LaButti K."/>
            <person name="Lindquist E.A."/>
            <person name="Lucas S."/>
            <person name="Salamov A.A."/>
            <person name="Bradshaw R.E."/>
            <person name="Ciuffetti L."/>
            <person name="Hamelin R.C."/>
            <person name="Kema G.H.J."/>
            <person name="Lawrence C."/>
            <person name="Scott J.A."/>
            <person name="Spatafora J.W."/>
            <person name="Turgeon B.G."/>
            <person name="de Wit P.J.G.M."/>
            <person name="Zhong S."/>
            <person name="Goodwin S.B."/>
            <person name="Grigoriev I.V."/>
        </authorList>
    </citation>
    <scope>NUCLEOTIDE SEQUENCE [LARGE SCALE GENOMIC DNA]</scope>
    <source>
        <strain evidence="2 3">SO2202</strain>
    </source>
</reference>
<evidence type="ECO:0000313" key="3">
    <source>
        <dbReference type="Proteomes" id="UP000016931"/>
    </source>
</evidence>
<dbReference type="HOGENOM" id="CLU_022275_0_0_1"/>
<gene>
    <name evidence="2" type="ORF">SEPMUDRAFT_157162</name>
</gene>
<protein>
    <recommendedName>
        <fullName evidence="4">TPR-like protein</fullName>
    </recommendedName>
</protein>
<dbReference type="PANTHER" id="PTHR21581">
    <property type="entry name" value="D-ALANYL-D-ALANINE CARBOXYPEPTIDASE"/>
    <property type="match status" value="1"/>
</dbReference>
<dbReference type="STRING" id="692275.M3AWA4"/>
<evidence type="ECO:0000256" key="1">
    <source>
        <dbReference type="SAM" id="MobiDB-lite"/>
    </source>
</evidence>
<dbReference type="PANTHER" id="PTHR21581:SF6">
    <property type="entry name" value="TRAFFICKING PROTEIN PARTICLE COMPLEX SUBUNIT 12"/>
    <property type="match status" value="1"/>
</dbReference>
<dbReference type="GO" id="GO:0005794">
    <property type="term" value="C:Golgi apparatus"/>
    <property type="evidence" value="ECO:0007669"/>
    <property type="project" value="TreeGrafter"/>
</dbReference>
<dbReference type="RefSeq" id="XP_016759141.1">
    <property type="nucleotide sequence ID" value="XM_016907722.1"/>
</dbReference>
<dbReference type="GeneID" id="27904859"/>
<dbReference type="GO" id="GO:0030008">
    <property type="term" value="C:TRAPP complex"/>
    <property type="evidence" value="ECO:0007669"/>
    <property type="project" value="TreeGrafter"/>
</dbReference>
<sequence>MQSPGSPSGSVRRHARNISHPIPQRAARGPLETATHDPLADAPTTTTTTTTSSSSSSTIPDVSSSIVHPQDSTPPPSQKHALEPEPEPEPQLELEPAVATQPRANVDLRFLQDRKIYHSVTAEDIPSPFLNSTHRPPVEASLTDLLSGGHFRRAAEAALRAILQSPPTAAERIFPLLYIRLACLVLIQRSDIAAAEALSLVELSSRNIPGAQDIIDLVPWELRLLLVRLQSIRAADGGRRGIMALYALAGEVKSNLRLARKDHDDFQIDLWNNRLSEVGLRVCDALAEMGELETAARHLETLTEANTDEVAYRKVLLQIRLGDVSGASRYAQTLQDHAKREGLEALLQVADGNHEDAVAKWRALMDQYPDHDHFALNAAVSLLYTGHIAAARDLLEDLARTRLISPTLLFNLSTVYELCTERAPEKKTALIQQVAARRPSPAHGGWEHAAFDFKL</sequence>
<feature type="region of interest" description="Disordered" evidence="1">
    <location>
        <begin position="1"/>
        <end position="100"/>
    </location>
</feature>
<proteinExistence type="predicted"/>
<dbReference type="OMA" id="QDPQAYH"/>
<dbReference type="OrthoDB" id="428342at2759"/>
<dbReference type="eggNOG" id="KOG2796">
    <property type="taxonomic scope" value="Eukaryota"/>
</dbReference>
<keyword evidence="3" id="KW-1185">Reference proteome</keyword>
<evidence type="ECO:0000313" key="2">
    <source>
        <dbReference type="EMBL" id="EMF11020.1"/>
    </source>
</evidence>
<dbReference type="AlphaFoldDB" id="M3AWA4"/>
<dbReference type="Gene3D" id="1.25.40.10">
    <property type="entry name" value="Tetratricopeptide repeat domain"/>
    <property type="match status" value="1"/>
</dbReference>
<evidence type="ECO:0008006" key="4">
    <source>
        <dbReference type="Google" id="ProtNLM"/>
    </source>
</evidence>
<name>M3AWA4_SPHMS</name>
<accession>M3AWA4</accession>
<dbReference type="InterPro" id="IPR011990">
    <property type="entry name" value="TPR-like_helical_dom_sf"/>
</dbReference>
<feature type="compositionally biased region" description="Low complexity" evidence="1">
    <location>
        <begin position="40"/>
        <end position="67"/>
    </location>
</feature>
<organism evidence="2 3">
    <name type="scientific">Sphaerulina musiva (strain SO2202)</name>
    <name type="common">Poplar stem canker fungus</name>
    <name type="synonym">Septoria musiva</name>
    <dbReference type="NCBI Taxonomy" id="692275"/>
    <lineage>
        <taxon>Eukaryota</taxon>
        <taxon>Fungi</taxon>
        <taxon>Dikarya</taxon>
        <taxon>Ascomycota</taxon>
        <taxon>Pezizomycotina</taxon>
        <taxon>Dothideomycetes</taxon>
        <taxon>Dothideomycetidae</taxon>
        <taxon>Mycosphaerellales</taxon>
        <taxon>Mycosphaerellaceae</taxon>
        <taxon>Sphaerulina</taxon>
    </lineage>
</organism>